<evidence type="ECO:0000313" key="2">
    <source>
        <dbReference type="Proteomes" id="UP000004754"/>
    </source>
</evidence>
<dbReference type="EMBL" id="AEQN01000033">
    <property type="protein sequence ID" value="EFV00623.1"/>
    <property type="molecule type" value="Genomic_DNA"/>
</dbReference>
<dbReference type="AlphaFoldDB" id="E6MKA4"/>
<dbReference type="STRING" id="887929.HMP0721_2440"/>
<dbReference type="eggNOG" id="ENOG5032WZM">
    <property type="taxonomic scope" value="Bacteria"/>
</dbReference>
<dbReference type="HOGENOM" id="CLU_181365_2_0_9"/>
<keyword evidence="2" id="KW-1185">Reference proteome</keyword>
<sequence>MRLHHTVRINVARPDTRANEIIQGTTRRIPTRLLKFLFGDATEVLLLSPGSSIESVEIREMKGGSHNADRCTADAH</sequence>
<organism evidence="1 2">
    <name type="scientific">Pseudoramibacter alactolyticus ATCC 23263</name>
    <dbReference type="NCBI Taxonomy" id="887929"/>
    <lineage>
        <taxon>Bacteria</taxon>
        <taxon>Bacillati</taxon>
        <taxon>Bacillota</taxon>
        <taxon>Clostridia</taxon>
        <taxon>Eubacteriales</taxon>
        <taxon>Eubacteriaceae</taxon>
        <taxon>Pseudoramibacter</taxon>
    </lineage>
</organism>
<gene>
    <name evidence="1" type="ORF">HMP0721_2440</name>
</gene>
<protein>
    <submittedName>
        <fullName evidence="1">Uncharacterized protein</fullName>
    </submittedName>
</protein>
<comment type="caution">
    <text evidence="1">The sequence shown here is derived from an EMBL/GenBank/DDBJ whole genome shotgun (WGS) entry which is preliminary data.</text>
</comment>
<proteinExistence type="predicted"/>
<accession>E6MKA4</accession>
<dbReference type="Proteomes" id="UP000004754">
    <property type="component" value="Unassembled WGS sequence"/>
</dbReference>
<name>E6MKA4_9FIRM</name>
<reference evidence="1 2" key="1">
    <citation type="submission" date="2010-12" db="EMBL/GenBank/DDBJ databases">
        <authorList>
            <person name="Muzny D."/>
            <person name="Qin X."/>
            <person name="Deng J."/>
            <person name="Jiang H."/>
            <person name="Liu Y."/>
            <person name="Qu J."/>
            <person name="Song X.-Z."/>
            <person name="Zhang L."/>
            <person name="Thornton R."/>
            <person name="Coyle M."/>
            <person name="Francisco L."/>
            <person name="Jackson L."/>
            <person name="Javaid M."/>
            <person name="Korchina V."/>
            <person name="Kovar C."/>
            <person name="Mata R."/>
            <person name="Mathew T."/>
            <person name="Ngo R."/>
            <person name="Nguyen L."/>
            <person name="Nguyen N."/>
            <person name="Okwuonu G."/>
            <person name="Ongeri F."/>
            <person name="Pham C."/>
            <person name="Simmons D."/>
            <person name="Wilczek-Boney K."/>
            <person name="Hale W."/>
            <person name="Jakkamsetti A."/>
            <person name="Pham P."/>
            <person name="Ruth R."/>
            <person name="San Lucas F."/>
            <person name="Warren J."/>
            <person name="Zhang J."/>
            <person name="Zhao Z."/>
            <person name="Zhou C."/>
            <person name="Zhu D."/>
            <person name="Lee S."/>
            <person name="Bess C."/>
            <person name="Blankenburg K."/>
            <person name="Forbes L."/>
            <person name="Fu Q."/>
            <person name="Gubbala S."/>
            <person name="Hirani K."/>
            <person name="Jayaseelan J.C."/>
            <person name="Lara F."/>
            <person name="Munidasa M."/>
            <person name="Palculict T."/>
            <person name="Patil S."/>
            <person name="Pu L.-L."/>
            <person name="Saada N."/>
            <person name="Tang L."/>
            <person name="Weissenberger G."/>
            <person name="Zhu Y."/>
            <person name="Hemphill L."/>
            <person name="Shang Y."/>
            <person name="Youmans B."/>
            <person name="Ayvaz T."/>
            <person name="Ross M."/>
            <person name="Santibanez J."/>
            <person name="Aqrawi P."/>
            <person name="Gross S."/>
            <person name="Joshi V."/>
            <person name="Fowler G."/>
            <person name="Nazareth L."/>
            <person name="Reid J."/>
            <person name="Worley K."/>
            <person name="Petrosino J."/>
            <person name="Highlander S."/>
            <person name="Gibbs R."/>
        </authorList>
    </citation>
    <scope>NUCLEOTIDE SEQUENCE [LARGE SCALE GENOMIC DNA]</scope>
    <source>
        <strain evidence="1 2">ATCC 23263</strain>
    </source>
</reference>
<evidence type="ECO:0000313" key="1">
    <source>
        <dbReference type="EMBL" id="EFV00623.1"/>
    </source>
</evidence>